<keyword evidence="5" id="KW-1185">Reference proteome</keyword>
<dbReference type="EMBL" id="MKZS01000001">
    <property type="protein sequence ID" value="OLT60231.1"/>
    <property type="molecule type" value="Genomic_DNA"/>
</dbReference>
<keyword evidence="1" id="KW-0812">Transmembrane</keyword>
<organism evidence="4 5">
    <name type="scientific">Moorena bouillonii PNG</name>
    <dbReference type="NCBI Taxonomy" id="568701"/>
    <lineage>
        <taxon>Bacteria</taxon>
        <taxon>Bacillati</taxon>
        <taxon>Cyanobacteriota</taxon>
        <taxon>Cyanophyceae</taxon>
        <taxon>Coleofasciculales</taxon>
        <taxon>Coleofasciculaceae</taxon>
        <taxon>Moorena</taxon>
    </lineage>
</organism>
<accession>A0A1U7N2U3</accession>
<dbReference type="InterPro" id="IPR036291">
    <property type="entry name" value="NAD(P)-bd_dom_sf"/>
</dbReference>
<dbReference type="SUPFAM" id="SSF51735">
    <property type="entry name" value="NAD(P)-binding Rossmann-fold domains"/>
    <property type="match status" value="1"/>
</dbReference>
<dbReference type="SUPFAM" id="SSF48179">
    <property type="entry name" value="6-phosphogluconate dehydrogenase C-terminal domain-like"/>
    <property type="match status" value="1"/>
</dbReference>
<proteinExistence type="predicted"/>
<dbReference type="Pfam" id="PF14833">
    <property type="entry name" value="NAD_binding_11"/>
    <property type="match status" value="1"/>
</dbReference>
<dbReference type="InterPro" id="IPR008927">
    <property type="entry name" value="6-PGluconate_DH-like_C_sf"/>
</dbReference>
<evidence type="ECO:0000313" key="4">
    <source>
        <dbReference type="EMBL" id="OLT60231.1"/>
    </source>
</evidence>
<name>A0A1U7N2U3_9CYAN</name>
<feature type="transmembrane region" description="Helical" evidence="1">
    <location>
        <begin position="350"/>
        <end position="374"/>
    </location>
</feature>
<dbReference type="PANTHER" id="PTHR43060">
    <property type="entry name" value="3-HYDROXYISOBUTYRATE DEHYDROGENASE-LIKE 1, MITOCHONDRIAL-RELATED"/>
    <property type="match status" value="1"/>
</dbReference>
<evidence type="ECO:0000259" key="2">
    <source>
        <dbReference type="Pfam" id="PF03446"/>
    </source>
</evidence>
<feature type="domain" description="6-phosphogluconate dehydrogenase NADP-binding" evidence="2">
    <location>
        <begin position="18"/>
        <end position="181"/>
    </location>
</feature>
<dbReference type="GO" id="GO:0051287">
    <property type="term" value="F:NAD binding"/>
    <property type="evidence" value="ECO:0007669"/>
    <property type="project" value="InterPro"/>
</dbReference>
<dbReference type="InterPro" id="IPR029154">
    <property type="entry name" value="HIBADH-like_NADP-bd"/>
</dbReference>
<dbReference type="AlphaFoldDB" id="A0A1U7N2U3"/>
<dbReference type="InterPro" id="IPR013328">
    <property type="entry name" value="6PGD_dom2"/>
</dbReference>
<gene>
    <name evidence="4" type="ORF">BJP37_15565</name>
</gene>
<dbReference type="InterPro" id="IPR006115">
    <property type="entry name" value="6PGDH_NADP-bd"/>
</dbReference>
<evidence type="ECO:0000259" key="3">
    <source>
        <dbReference type="Pfam" id="PF14833"/>
    </source>
</evidence>
<dbReference type="Pfam" id="PF03446">
    <property type="entry name" value="NAD_binding_2"/>
    <property type="match status" value="1"/>
</dbReference>
<protein>
    <submittedName>
        <fullName evidence="4">6-phosphogluconate dehydrogenase</fullName>
    </submittedName>
</protein>
<dbReference type="PANTHER" id="PTHR43060:SF15">
    <property type="entry name" value="3-HYDROXYISOBUTYRATE DEHYDROGENASE-LIKE 1, MITOCHONDRIAL-RELATED"/>
    <property type="match status" value="1"/>
</dbReference>
<comment type="caution">
    <text evidence="4">The sequence shown here is derived from an EMBL/GenBank/DDBJ whole genome shotgun (WGS) entry which is preliminary data.</text>
</comment>
<evidence type="ECO:0000313" key="5">
    <source>
        <dbReference type="Proteomes" id="UP000186657"/>
    </source>
</evidence>
<feature type="domain" description="3-hydroxyisobutyrate dehydrogenase-like NAD-binding" evidence="3">
    <location>
        <begin position="185"/>
        <end position="298"/>
    </location>
</feature>
<evidence type="ECO:0000256" key="1">
    <source>
        <dbReference type="SAM" id="Phobius"/>
    </source>
</evidence>
<dbReference type="Proteomes" id="UP000186657">
    <property type="component" value="Unassembled WGS sequence"/>
</dbReference>
<keyword evidence="1" id="KW-0472">Membrane</keyword>
<keyword evidence="1" id="KW-1133">Transmembrane helix</keyword>
<dbReference type="RefSeq" id="WP_075900293.1">
    <property type="nucleotide sequence ID" value="NZ_MKZS01000001.1"/>
</dbReference>
<dbReference type="PROSITE" id="PS00065">
    <property type="entry name" value="D_2_HYDROXYACID_DH_1"/>
    <property type="match status" value="1"/>
</dbReference>
<reference evidence="4 5" key="1">
    <citation type="submission" date="2016-10" db="EMBL/GenBank/DDBJ databases">
        <title>Comparative genomics uncovers the prolific and rare metabolic potential of the cyanobacterial genus Moorea.</title>
        <authorList>
            <person name="Leao T."/>
            <person name="Castelao G."/>
            <person name="Korobeynikov A."/>
            <person name="Monroe E.A."/>
            <person name="Podell S."/>
            <person name="Glukhov E."/>
            <person name="Allen E."/>
            <person name="Gerwick W.H."/>
            <person name="Gerwick L."/>
        </authorList>
    </citation>
    <scope>NUCLEOTIDE SEQUENCE [LARGE SCALE GENOMIC DNA]</scope>
    <source>
        <strain evidence="4 5">PNG5-198</strain>
    </source>
</reference>
<dbReference type="Gene3D" id="3.40.50.720">
    <property type="entry name" value="NAD(P)-binding Rossmann-like Domain"/>
    <property type="match status" value="1"/>
</dbReference>
<sequence>MLPINNTSDQESTLNHPTIGIIGCGNIGGRQAANFLAHGYSVYVYDINPDAMVQLQPLGACIVQSCAELATYSEIIFTALPTPADVITAVLESPQNLSQGLRSGSVYIDLTTNSPETILRLHQAMEQLGVEMLDAPFNDCPVGAESKGGMGLAIMASGSKVTFQRVQPILELMADQVLYCGEITTGTKCKLIHNAVNAVAVQAVSEGITLGLAQGIPLEIIWDSLRFGSFGQNAGDIHGLPHYWFSRRCDDSSKHPAFTVKLLHKDLRIALGMANQSNICVNHLSLTVKDYEEAEQRGWSNYATTKVRCLQEERAGVIAKATLPVLSSDTQPQPQSTSTATEDSPIKKGIFSVFAILVLVIGSNLFQLGLHWLLRSPN</sequence>
<dbReference type="GO" id="GO:0050661">
    <property type="term" value="F:NADP binding"/>
    <property type="evidence" value="ECO:0007669"/>
    <property type="project" value="InterPro"/>
</dbReference>
<dbReference type="InterPro" id="IPR029752">
    <property type="entry name" value="D-isomer_DH_CS1"/>
</dbReference>
<dbReference type="Gene3D" id="1.10.1040.10">
    <property type="entry name" value="N-(1-d-carboxylethyl)-l-norvaline Dehydrogenase, domain 2"/>
    <property type="match status" value="1"/>
</dbReference>